<evidence type="ECO:0000256" key="1">
    <source>
        <dbReference type="ARBA" id="ARBA00001298"/>
    </source>
</evidence>
<evidence type="ECO:0000313" key="9">
    <source>
        <dbReference type="Proteomes" id="UP000199658"/>
    </source>
</evidence>
<name>A0A1I6ICP8_9RHOB</name>
<comment type="subunit">
    <text evidence="7">Homodimer.</text>
</comment>
<dbReference type="GO" id="GO:0008830">
    <property type="term" value="F:dTDP-4-dehydrorhamnose 3,5-epimerase activity"/>
    <property type="evidence" value="ECO:0007669"/>
    <property type="project" value="UniProtKB-UniRule"/>
</dbReference>
<dbReference type="UniPathway" id="UPA00124"/>
<gene>
    <name evidence="8" type="ORF">SAMN04488002_3691</name>
</gene>
<keyword evidence="7" id="KW-0413">Isomerase</keyword>
<dbReference type="CDD" id="cd00438">
    <property type="entry name" value="cupin_RmlC"/>
    <property type="match status" value="1"/>
</dbReference>
<evidence type="ECO:0000256" key="7">
    <source>
        <dbReference type="RuleBase" id="RU364069"/>
    </source>
</evidence>
<dbReference type="NCBIfam" id="TIGR01221">
    <property type="entry name" value="rmlC"/>
    <property type="match status" value="1"/>
</dbReference>
<feature type="site" description="Participates in a stacking interaction with the thymidine ring of dTDP-4-oxo-6-deoxyglucose" evidence="6">
    <location>
        <position position="138"/>
    </location>
</feature>
<evidence type="ECO:0000256" key="4">
    <source>
        <dbReference type="ARBA" id="ARBA00019595"/>
    </source>
</evidence>
<evidence type="ECO:0000256" key="6">
    <source>
        <dbReference type="PIRSR" id="PIRSR600888-3"/>
    </source>
</evidence>
<dbReference type="PANTHER" id="PTHR21047">
    <property type="entry name" value="DTDP-6-DEOXY-D-GLUCOSE-3,5 EPIMERASE"/>
    <property type="match status" value="1"/>
</dbReference>
<comment type="pathway">
    <text evidence="7">Carbohydrate biosynthesis; dTDP-L-rhamnose biosynthesis.</text>
</comment>
<feature type="active site" description="Proton acceptor" evidence="5">
    <location>
        <position position="62"/>
    </location>
</feature>
<sequence length="189" mass="20501">MQVTATALPEVLELIPKRVADARGYFSETWNSKSLAQVGIDLSFCQDNESFSARKGTLRGLHIQAPPNAQDKLVRVVAGAILDVAVDIRESSANYGKWVGVELSAAKGNQIFVPQGFLHGFVTLTPDTHVIYKCSAFYAPQSELSVRWDDPVLGIDWGVQTDQIILSRKDEQALSVSELGALLKCGAVA</sequence>
<dbReference type="AlphaFoldDB" id="A0A1I6ICP8"/>
<dbReference type="PANTHER" id="PTHR21047:SF2">
    <property type="entry name" value="THYMIDINE DIPHOSPHO-4-KETO-RHAMNOSE 3,5-EPIMERASE"/>
    <property type="match status" value="1"/>
</dbReference>
<comment type="similarity">
    <text evidence="7">Belongs to the dTDP-4-dehydrorhamnose 3,5-epimerase family.</text>
</comment>
<evidence type="ECO:0000256" key="3">
    <source>
        <dbReference type="ARBA" id="ARBA00012098"/>
    </source>
</evidence>
<dbReference type="GO" id="GO:0019305">
    <property type="term" value="P:dTDP-rhamnose biosynthetic process"/>
    <property type="evidence" value="ECO:0007669"/>
    <property type="project" value="UniProtKB-UniRule"/>
</dbReference>
<comment type="catalytic activity">
    <reaction evidence="1 7">
        <text>dTDP-4-dehydro-6-deoxy-alpha-D-glucose = dTDP-4-dehydro-beta-L-rhamnose</text>
        <dbReference type="Rhea" id="RHEA:16969"/>
        <dbReference type="ChEBI" id="CHEBI:57649"/>
        <dbReference type="ChEBI" id="CHEBI:62830"/>
        <dbReference type="EC" id="5.1.3.13"/>
    </reaction>
</comment>
<dbReference type="InterPro" id="IPR014710">
    <property type="entry name" value="RmlC-like_jellyroll"/>
</dbReference>
<dbReference type="Gene3D" id="2.60.120.10">
    <property type="entry name" value="Jelly Rolls"/>
    <property type="match status" value="1"/>
</dbReference>
<dbReference type="Proteomes" id="UP000199658">
    <property type="component" value="Unassembled WGS sequence"/>
</dbReference>
<organism evidence="8 9">
    <name type="scientific">Litoreibacter janthinus</name>
    <dbReference type="NCBI Taxonomy" id="670154"/>
    <lineage>
        <taxon>Bacteria</taxon>
        <taxon>Pseudomonadati</taxon>
        <taxon>Pseudomonadota</taxon>
        <taxon>Alphaproteobacteria</taxon>
        <taxon>Rhodobacterales</taxon>
        <taxon>Roseobacteraceae</taxon>
        <taxon>Litoreibacter</taxon>
    </lineage>
</organism>
<dbReference type="GO" id="GO:0000271">
    <property type="term" value="P:polysaccharide biosynthetic process"/>
    <property type="evidence" value="ECO:0007669"/>
    <property type="project" value="TreeGrafter"/>
</dbReference>
<dbReference type="OrthoDB" id="9800680at2"/>
<dbReference type="EMBL" id="FOYO01000002">
    <property type="protein sequence ID" value="SFR64478.1"/>
    <property type="molecule type" value="Genomic_DNA"/>
</dbReference>
<dbReference type="SUPFAM" id="SSF51182">
    <property type="entry name" value="RmlC-like cupins"/>
    <property type="match status" value="1"/>
</dbReference>
<dbReference type="InterPro" id="IPR000888">
    <property type="entry name" value="RmlC-like"/>
</dbReference>
<keyword evidence="9" id="KW-1185">Reference proteome</keyword>
<dbReference type="InterPro" id="IPR011051">
    <property type="entry name" value="RmlC_Cupin_sf"/>
</dbReference>
<feature type="active site" description="Proton donor" evidence="5">
    <location>
        <position position="132"/>
    </location>
</feature>
<dbReference type="Pfam" id="PF00908">
    <property type="entry name" value="dTDP_sugar_isom"/>
    <property type="match status" value="1"/>
</dbReference>
<accession>A0A1I6ICP8</accession>
<proteinExistence type="inferred from homology"/>
<comment type="function">
    <text evidence="2 7">Catalyzes the epimerization of the C3' and C5'positions of dTDP-6-deoxy-D-xylo-4-hexulose, forming dTDP-6-deoxy-L-lyxo-4-hexulose.</text>
</comment>
<evidence type="ECO:0000313" key="8">
    <source>
        <dbReference type="EMBL" id="SFR64478.1"/>
    </source>
</evidence>
<dbReference type="STRING" id="670154.SAMN04488002_3691"/>
<protein>
    <recommendedName>
        <fullName evidence="4 7">dTDP-4-dehydrorhamnose 3,5-epimerase</fullName>
        <ecNumber evidence="3 7">5.1.3.13</ecNumber>
    </recommendedName>
    <alternativeName>
        <fullName evidence="7">Thymidine diphospho-4-keto-rhamnose 3,5-epimerase</fullName>
    </alternativeName>
</protein>
<reference evidence="9" key="1">
    <citation type="submission" date="2016-10" db="EMBL/GenBank/DDBJ databases">
        <authorList>
            <person name="Varghese N."/>
            <person name="Submissions S."/>
        </authorList>
    </citation>
    <scope>NUCLEOTIDE SEQUENCE [LARGE SCALE GENOMIC DNA]</scope>
    <source>
        <strain evidence="9">DSM 26921</strain>
    </source>
</reference>
<evidence type="ECO:0000256" key="5">
    <source>
        <dbReference type="PIRSR" id="PIRSR600888-1"/>
    </source>
</evidence>
<dbReference type="RefSeq" id="WP_090220548.1">
    <property type="nucleotide sequence ID" value="NZ_FOYO01000002.1"/>
</dbReference>
<dbReference type="GO" id="GO:0005829">
    <property type="term" value="C:cytosol"/>
    <property type="evidence" value="ECO:0007669"/>
    <property type="project" value="TreeGrafter"/>
</dbReference>
<dbReference type="EC" id="5.1.3.13" evidence="3 7"/>
<evidence type="ECO:0000256" key="2">
    <source>
        <dbReference type="ARBA" id="ARBA00001997"/>
    </source>
</evidence>